<dbReference type="PRINTS" id="PR00605">
    <property type="entry name" value="CYTCHROMECIC"/>
</dbReference>
<keyword evidence="8" id="KW-1133">Transmembrane helix</keyword>
<evidence type="ECO:0000256" key="4">
    <source>
        <dbReference type="ARBA" id="ARBA00022982"/>
    </source>
</evidence>
<accession>Q9RX81</accession>
<keyword evidence="1" id="KW-0813">Transport</keyword>
<evidence type="ECO:0000259" key="9">
    <source>
        <dbReference type="PROSITE" id="PS51007"/>
    </source>
</evidence>
<evidence type="ECO:0000256" key="7">
    <source>
        <dbReference type="SAM" id="MobiDB-lite"/>
    </source>
</evidence>
<dbReference type="PROSITE" id="PS51007">
    <property type="entry name" value="CYTC"/>
    <property type="match status" value="1"/>
</dbReference>
<dbReference type="InterPro" id="IPR051459">
    <property type="entry name" value="Cytochrome_c-type_DH"/>
</dbReference>
<dbReference type="InterPro" id="IPR036909">
    <property type="entry name" value="Cyt_c-like_dom_sf"/>
</dbReference>
<evidence type="ECO:0000256" key="1">
    <source>
        <dbReference type="ARBA" id="ARBA00022448"/>
    </source>
</evidence>
<sequence length="335" mass="36267">MPLGARLARAMLAFRLQAGGKKQRNSAESSGQELRPLHEGEGKVERNDAVMPGVAIFCAAVMWIVLLFLFNKETAPKPVVVDPAVAASISKDYPTIGKQIFTQGASGGPACQGCHGANGEGGVGPKLAGDAKILKDPVYVHTILVNGKGGMPAYGDKLDDKQLYAVANYVLHSWGNNIEEPLTPAKVAEGQSKVDPAVLKNRSRFVPEDLKLPEIWLTTFIIVLLTYGIIGLYSHWAEGEELRPGIHKVRSTPVAMLGMVLSLLSTLLFSVLFIRQMNIDYAGWAAKEQVMPDVTHEGFYAAMIVLSLAASLALYKKFFMDGEVLVEDASGEFPW</sequence>
<reference evidence="10 11" key="1">
    <citation type="journal article" date="1999" name="Science">
        <title>Genome sequence of the radioresistant bacterium Deinococcus radiodurans R1.</title>
        <authorList>
            <person name="White O."/>
            <person name="Eisen J.A."/>
            <person name="Heidelberg J.F."/>
            <person name="Hickey E.K."/>
            <person name="Peterson J.D."/>
            <person name="Dodson R.J."/>
            <person name="Haft D.H."/>
            <person name="Gwinn M.L."/>
            <person name="Nelson W.C."/>
            <person name="Richardson D.L."/>
            <person name="Moffat K.S."/>
            <person name="Qin H."/>
            <person name="Jiang L."/>
            <person name="Pamphile W."/>
            <person name="Crosby M."/>
            <person name="Shen M."/>
            <person name="Vamathevan J.J."/>
            <person name="Lam P."/>
            <person name="McDonald L."/>
            <person name="Utterback T."/>
            <person name="Zalewski C."/>
            <person name="Makarova K.S."/>
            <person name="Aravind L."/>
            <person name="Daly M.J."/>
            <person name="Minton K.W."/>
            <person name="Fleischmann R.D."/>
            <person name="Ketchum K.A."/>
            <person name="Nelson K.E."/>
            <person name="Salzberg S."/>
            <person name="Smith H.O."/>
            <person name="Venter J.C."/>
            <person name="Fraser C.M."/>
        </authorList>
    </citation>
    <scope>NUCLEOTIDE SEQUENCE [LARGE SCALE GENOMIC DNA]</scope>
    <source>
        <strain evidence="11">ATCC 13939 / DSM 20539 / JCM 16871 / LMG 4051 / NBRC 15346 / NCIMB 9279 / R1 / VKM B-1422</strain>
    </source>
</reference>
<dbReference type="GO" id="GO:0005506">
    <property type="term" value="F:iron ion binding"/>
    <property type="evidence" value="ECO:0007669"/>
    <property type="project" value="InterPro"/>
</dbReference>
<dbReference type="OrthoDB" id="7933886at2"/>
<dbReference type="Gene3D" id="1.10.760.10">
    <property type="entry name" value="Cytochrome c-like domain"/>
    <property type="match status" value="1"/>
</dbReference>
<dbReference type="Proteomes" id="UP000002524">
    <property type="component" value="Chromosome 1"/>
</dbReference>
<keyword evidence="3 6" id="KW-0479">Metal-binding</keyword>
<dbReference type="EnsemblBacteria" id="AAF10014">
    <property type="protein sequence ID" value="AAF10014"/>
    <property type="gene ID" value="DR_0434"/>
</dbReference>
<feature type="domain" description="Cytochrome c" evidence="9">
    <location>
        <begin position="92"/>
        <end position="174"/>
    </location>
</feature>
<organism evidence="10 11">
    <name type="scientific">Deinococcus radiodurans (strain ATCC 13939 / DSM 20539 / JCM 16871 / CCUG 27074 / LMG 4051 / NBRC 15346 / NCIMB 9279 / VKM B-1422 / R1)</name>
    <dbReference type="NCBI Taxonomy" id="243230"/>
    <lineage>
        <taxon>Bacteria</taxon>
        <taxon>Thermotogati</taxon>
        <taxon>Deinococcota</taxon>
        <taxon>Deinococci</taxon>
        <taxon>Deinococcales</taxon>
        <taxon>Deinococcaceae</taxon>
        <taxon>Deinococcus</taxon>
    </lineage>
</organism>
<dbReference type="KEGG" id="dra:DR_0434"/>
<evidence type="ECO:0000256" key="2">
    <source>
        <dbReference type="ARBA" id="ARBA00022617"/>
    </source>
</evidence>
<keyword evidence="4" id="KW-0249">Electron transport</keyword>
<keyword evidence="8" id="KW-0812">Transmembrane</keyword>
<dbReference type="AlphaFoldDB" id="Q9RX81"/>
<dbReference type="EMBL" id="AE000513">
    <property type="protein sequence ID" value="AAF10014.1"/>
    <property type="molecule type" value="Genomic_DNA"/>
</dbReference>
<keyword evidence="11" id="KW-1185">Reference proteome</keyword>
<dbReference type="PaxDb" id="243230-DR_0434"/>
<keyword evidence="5 6" id="KW-0408">Iron</keyword>
<evidence type="ECO:0000256" key="5">
    <source>
        <dbReference type="ARBA" id="ARBA00023004"/>
    </source>
</evidence>
<proteinExistence type="predicted"/>
<feature type="transmembrane region" description="Helical" evidence="8">
    <location>
        <begin position="254"/>
        <end position="274"/>
    </location>
</feature>
<dbReference type="STRING" id="243230.DR_0434"/>
<dbReference type="Pfam" id="PF13442">
    <property type="entry name" value="Cytochrome_CBB3"/>
    <property type="match status" value="1"/>
</dbReference>
<evidence type="ECO:0000313" key="11">
    <source>
        <dbReference type="Proteomes" id="UP000002524"/>
    </source>
</evidence>
<feature type="region of interest" description="Disordered" evidence="7">
    <location>
        <begin position="21"/>
        <end position="40"/>
    </location>
</feature>
<name>Q9RX81_DEIRA</name>
<dbReference type="SUPFAM" id="SSF46626">
    <property type="entry name" value="Cytochrome c"/>
    <property type="match status" value="1"/>
</dbReference>
<gene>
    <name evidence="10" type="ordered locus">DR_0434</name>
</gene>
<dbReference type="GO" id="GO:0020037">
    <property type="term" value="F:heme binding"/>
    <property type="evidence" value="ECO:0007669"/>
    <property type="project" value="InterPro"/>
</dbReference>
<feature type="transmembrane region" description="Helical" evidence="8">
    <location>
        <begin position="298"/>
        <end position="315"/>
    </location>
</feature>
<dbReference type="InterPro" id="IPR009056">
    <property type="entry name" value="Cyt_c-like_dom"/>
</dbReference>
<dbReference type="InterPro" id="IPR008168">
    <property type="entry name" value="Cyt_C_IC"/>
</dbReference>
<evidence type="ECO:0000256" key="3">
    <source>
        <dbReference type="ARBA" id="ARBA00022723"/>
    </source>
</evidence>
<keyword evidence="8" id="KW-0472">Membrane</keyword>
<dbReference type="PANTHER" id="PTHR35008">
    <property type="entry name" value="BLL4482 PROTEIN-RELATED"/>
    <property type="match status" value="1"/>
</dbReference>
<dbReference type="GO" id="GO:0009055">
    <property type="term" value="F:electron transfer activity"/>
    <property type="evidence" value="ECO:0007669"/>
    <property type="project" value="InterPro"/>
</dbReference>
<keyword evidence="2 6" id="KW-0349">Heme</keyword>
<dbReference type="PIR" id="H75518">
    <property type="entry name" value="H75518"/>
</dbReference>
<dbReference type="PANTHER" id="PTHR35008:SF4">
    <property type="entry name" value="BLL4482 PROTEIN"/>
    <property type="match status" value="1"/>
</dbReference>
<evidence type="ECO:0000313" key="10">
    <source>
        <dbReference type="EMBL" id="AAF10014.1"/>
    </source>
</evidence>
<feature type="transmembrane region" description="Helical" evidence="8">
    <location>
        <begin position="49"/>
        <end position="70"/>
    </location>
</feature>
<evidence type="ECO:0000256" key="8">
    <source>
        <dbReference type="SAM" id="Phobius"/>
    </source>
</evidence>
<feature type="transmembrane region" description="Helical" evidence="8">
    <location>
        <begin position="215"/>
        <end position="233"/>
    </location>
</feature>
<dbReference type="PATRIC" id="fig|243230.17.peg.609"/>
<evidence type="ECO:0000256" key="6">
    <source>
        <dbReference type="PROSITE-ProRule" id="PRU00433"/>
    </source>
</evidence>
<dbReference type="InParanoid" id="Q9RX81"/>
<dbReference type="eggNOG" id="COG2010">
    <property type="taxonomic scope" value="Bacteria"/>
</dbReference>
<protein>
    <submittedName>
        <fullName evidence="10">Cytochrome C6, putative</fullName>
    </submittedName>
</protein>
<dbReference type="HOGENOM" id="CLU_975641_0_0_0"/>